<dbReference type="AlphaFoldDB" id="A0A4R6Z275"/>
<dbReference type="GO" id="GO:0016020">
    <property type="term" value="C:membrane"/>
    <property type="evidence" value="ECO:0007669"/>
    <property type="project" value="InterPro"/>
</dbReference>
<feature type="transmembrane region" description="Helical" evidence="1">
    <location>
        <begin position="66"/>
        <end position="85"/>
    </location>
</feature>
<dbReference type="Pfam" id="PF00892">
    <property type="entry name" value="EamA"/>
    <property type="match status" value="1"/>
</dbReference>
<keyword evidence="1" id="KW-1133">Transmembrane helix</keyword>
<dbReference type="Gene3D" id="1.10.3730.20">
    <property type="match status" value="1"/>
</dbReference>
<dbReference type="FunFam" id="1.10.3730.20:FF:000009">
    <property type="entry name" value="EamA family transporter"/>
    <property type="match status" value="1"/>
</dbReference>
<keyword evidence="4" id="KW-1185">Reference proteome</keyword>
<comment type="caution">
    <text evidence="3">The sequence shown here is derived from an EMBL/GenBank/DDBJ whole genome shotgun (WGS) entry which is preliminary data.</text>
</comment>
<dbReference type="InterPro" id="IPR037185">
    <property type="entry name" value="EmrE-like"/>
</dbReference>
<name>A0A4R6Z275_9GAMM</name>
<accession>A0A4R6Z275</accession>
<evidence type="ECO:0000313" key="3">
    <source>
        <dbReference type="EMBL" id="TDR45677.1"/>
    </source>
</evidence>
<keyword evidence="1" id="KW-0812">Transmembrane</keyword>
<dbReference type="PANTHER" id="PTHR22911">
    <property type="entry name" value="ACYL-MALONYL CONDENSING ENZYME-RELATED"/>
    <property type="match status" value="1"/>
</dbReference>
<gene>
    <name evidence="3" type="ORF">DFR29_104105</name>
</gene>
<feature type="transmembrane region" description="Helical" evidence="1">
    <location>
        <begin position="6"/>
        <end position="23"/>
    </location>
</feature>
<dbReference type="PANTHER" id="PTHR22911:SF137">
    <property type="entry name" value="SOLUTE CARRIER FAMILY 35 MEMBER G2-RELATED"/>
    <property type="match status" value="1"/>
</dbReference>
<dbReference type="OrthoDB" id="9806718at2"/>
<keyword evidence="1" id="KW-0472">Membrane</keyword>
<dbReference type="InterPro" id="IPR000620">
    <property type="entry name" value="EamA_dom"/>
</dbReference>
<protein>
    <submittedName>
        <fullName evidence="3">Transporter family protein</fullName>
    </submittedName>
</protein>
<feature type="transmembrane region" description="Helical" evidence="1">
    <location>
        <begin position="122"/>
        <end position="140"/>
    </location>
</feature>
<feature type="transmembrane region" description="Helical" evidence="1">
    <location>
        <begin position="35"/>
        <end position="54"/>
    </location>
</feature>
<feature type="domain" description="EamA" evidence="2">
    <location>
        <begin position="6"/>
        <end position="139"/>
    </location>
</feature>
<dbReference type="Proteomes" id="UP000295293">
    <property type="component" value="Unassembled WGS sequence"/>
</dbReference>
<evidence type="ECO:0000256" key="1">
    <source>
        <dbReference type="SAM" id="Phobius"/>
    </source>
</evidence>
<reference evidence="3 4" key="1">
    <citation type="submission" date="2019-03" db="EMBL/GenBank/DDBJ databases">
        <title>Genomic Encyclopedia of Type Strains, Phase IV (KMG-IV): sequencing the most valuable type-strain genomes for metagenomic binning, comparative biology and taxonomic classification.</title>
        <authorList>
            <person name="Goeker M."/>
        </authorList>
    </citation>
    <scope>NUCLEOTIDE SEQUENCE [LARGE SCALE GENOMIC DNA]</scope>
    <source>
        <strain evidence="3 4">DSM 21667</strain>
    </source>
</reference>
<dbReference type="SUPFAM" id="SSF103481">
    <property type="entry name" value="Multidrug resistance efflux transporter EmrE"/>
    <property type="match status" value="1"/>
</dbReference>
<evidence type="ECO:0000259" key="2">
    <source>
        <dbReference type="Pfam" id="PF00892"/>
    </source>
</evidence>
<dbReference type="EMBL" id="SNZH01000004">
    <property type="protein sequence ID" value="TDR45677.1"/>
    <property type="molecule type" value="Genomic_DNA"/>
</dbReference>
<sequence length="141" mass="14857">MQLPQWALFALGSAVFASLTAVFGKIGIEGMNTNVATFIRTVVVLGVTAALVTWRGEWQPASIPLRGWVFLVLSGVATGLSWLCYYRALQLGPVSQVAPVDKLSVAFAIVLGLVFLGETLSWKLAIGGVLIVAGSIVIIIG</sequence>
<organism evidence="3 4">
    <name type="scientific">Tahibacter aquaticus</name>
    <dbReference type="NCBI Taxonomy" id="520092"/>
    <lineage>
        <taxon>Bacteria</taxon>
        <taxon>Pseudomonadati</taxon>
        <taxon>Pseudomonadota</taxon>
        <taxon>Gammaproteobacteria</taxon>
        <taxon>Lysobacterales</taxon>
        <taxon>Rhodanobacteraceae</taxon>
        <taxon>Tahibacter</taxon>
    </lineage>
</organism>
<proteinExistence type="predicted"/>
<evidence type="ECO:0000313" key="4">
    <source>
        <dbReference type="Proteomes" id="UP000295293"/>
    </source>
</evidence>
<dbReference type="RefSeq" id="WP_133818045.1">
    <property type="nucleotide sequence ID" value="NZ_SNZH01000004.1"/>
</dbReference>